<dbReference type="Gene3D" id="3.40.430.10">
    <property type="entry name" value="Dihydrofolate Reductase, subunit A"/>
    <property type="match status" value="1"/>
</dbReference>
<dbReference type="SUPFAM" id="SSF53597">
    <property type="entry name" value="Dihydrofolate reductase-like"/>
    <property type="match status" value="1"/>
</dbReference>
<sequence>MTNSVYIATSLDGYIADKNGGLDWLESVPNPENVDIGWADFIAHIDALVMGRTTFETVCGFDMEWPYTKPVFVLSNTMHAIPIAYQGKAECLPGPLEQVVETLHQRGFKNLYIDGGKTIQGFLQADLIDDLIITRIPVVLGGGIPLFGSLSEHLMFEHVSTKVALNELVQTHYRRKR</sequence>
<dbReference type="PANTHER" id="PTHR38011:SF11">
    <property type="entry name" value="2,5-DIAMINO-6-RIBOSYLAMINO-4(3H)-PYRIMIDINONE 5'-PHOSPHATE REDUCTASE"/>
    <property type="match status" value="1"/>
</dbReference>
<dbReference type="GO" id="GO:0009231">
    <property type="term" value="P:riboflavin biosynthetic process"/>
    <property type="evidence" value="ECO:0007669"/>
    <property type="project" value="InterPro"/>
</dbReference>
<dbReference type="GO" id="GO:0008703">
    <property type="term" value="F:5-amino-6-(5-phosphoribosylamino)uracil reductase activity"/>
    <property type="evidence" value="ECO:0007669"/>
    <property type="project" value="InterPro"/>
</dbReference>
<evidence type="ECO:0000313" key="2">
    <source>
        <dbReference type="EMBL" id="RUO69854.1"/>
    </source>
</evidence>
<evidence type="ECO:0000313" key="3">
    <source>
        <dbReference type="Proteomes" id="UP000287022"/>
    </source>
</evidence>
<keyword evidence="3" id="KW-1185">Reference proteome</keyword>
<dbReference type="STRING" id="1122124.GCA_000423165_02201"/>
<name>A0A432Z102_9GAMM</name>
<accession>A0A432Z102</accession>
<dbReference type="InterPro" id="IPR050765">
    <property type="entry name" value="Riboflavin_Biosynth_HTPR"/>
</dbReference>
<dbReference type="Pfam" id="PF01872">
    <property type="entry name" value="RibD_C"/>
    <property type="match status" value="1"/>
</dbReference>
<dbReference type="RefSeq" id="WP_026860903.1">
    <property type="nucleotide sequence ID" value="NZ_JAHVIQ010000005.1"/>
</dbReference>
<dbReference type="InterPro" id="IPR024072">
    <property type="entry name" value="DHFR-like_dom_sf"/>
</dbReference>
<dbReference type="EMBL" id="PIQE01000004">
    <property type="protein sequence ID" value="RUO69854.1"/>
    <property type="molecule type" value="Genomic_DNA"/>
</dbReference>
<dbReference type="PANTHER" id="PTHR38011">
    <property type="entry name" value="DIHYDROFOLATE REDUCTASE FAMILY PROTEIN (AFU_ORTHOLOGUE AFUA_8G06820)"/>
    <property type="match status" value="1"/>
</dbReference>
<dbReference type="InterPro" id="IPR002734">
    <property type="entry name" value="RibDG_C"/>
</dbReference>
<organism evidence="2 3">
    <name type="scientific">Pseudidiomarina sediminum</name>
    <dbReference type="NCBI Taxonomy" id="431675"/>
    <lineage>
        <taxon>Bacteria</taxon>
        <taxon>Pseudomonadati</taxon>
        <taxon>Pseudomonadota</taxon>
        <taxon>Gammaproteobacteria</taxon>
        <taxon>Alteromonadales</taxon>
        <taxon>Idiomarinaceae</taxon>
        <taxon>Pseudidiomarina</taxon>
    </lineage>
</organism>
<dbReference type="Proteomes" id="UP000287022">
    <property type="component" value="Unassembled WGS sequence"/>
</dbReference>
<reference evidence="3" key="1">
    <citation type="journal article" date="2018" name="Front. Microbiol.">
        <title>Genome-Based Analysis Reveals the Taxonomy and Diversity of the Family Idiomarinaceae.</title>
        <authorList>
            <person name="Liu Y."/>
            <person name="Lai Q."/>
            <person name="Shao Z."/>
        </authorList>
    </citation>
    <scope>NUCLEOTIDE SEQUENCE [LARGE SCALE GENOMIC DNA]</scope>
    <source>
        <strain evidence="3">c121</strain>
    </source>
</reference>
<dbReference type="AlphaFoldDB" id="A0A432Z102"/>
<protein>
    <submittedName>
        <fullName evidence="2">Dihydrofolate reductase</fullName>
    </submittedName>
</protein>
<gene>
    <name evidence="2" type="ORF">CWI80_11625</name>
</gene>
<proteinExistence type="predicted"/>
<comment type="caution">
    <text evidence="2">The sequence shown here is derived from an EMBL/GenBank/DDBJ whole genome shotgun (WGS) entry which is preliminary data.</text>
</comment>
<feature type="domain" description="Bacterial bifunctional deaminase-reductase C-terminal" evidence="1">
    <location>
        <begin position="7"/>
        <end position="157"/>
    </location>
</feature>
<evidence type="ECO:0000259" key="1">
    <source>
        <dbReference type="Pfam" id="PF01872"/>
    </source>
</evidence>